<dbReference type="RefSeq" id="WP_072584274.1">
    <property type="nucleotide sequence ID" value="NZ_CP013242.1"/>
</dbReference>
<dbReference type="STRING" id="413999.CBO2370"/>
<sequence>MPKIKILNERTGEVKEIECIGYNLQYAEATGDGKIQKIRALGNGKYDIKHWIKNDIYQPMALKIKQNLMGQVPELSRVNVEKILFIEDIDYVGDEMSKPDDVMWIKKAPKQVTELTGYKFIIESREFWMSRISKEQVVAHIYSCLKQIDGDKLIEPDVKGWKEVIGNLGLGWETTLSPIPNLLEGFEDEDFKMLKKADKQLKFNLKAAK</sequence>
<dbReference type="Proteomes" id="UP000182204">
    <property type="component" value="Chromosome"/>
</dbReference>
<reference evidence="1 2" key="1">
    <citation type="submission" date="2015-11" db="EMBL/GenBank/DDBJ databases">
        <authorList>
            <person name="Hill K.K."/>
            <person name="Shirey T.B."/>
            <person name="Raphael B."/>
            <person name="Daligault H.E."/>
            <person name="Davenport K.W."/>
            <person name="Bruce D.C."/>
            <person name="Foley B.T."/>
            <person name="Johnson S.L."/>
        </authorList>
    </citation>
    <scope>NUCLEOTIDE SEQUENCE [LARGE SCALE GENOMIC DNA]</scope>
    <source>
        <strain evidence="1 2">CDC_1632</strain>
    </source>
</reference>
<dbReference type="EMBL" id="CP013243">
    <property type="protein sequence ID" value="APH16602.1"/>
    <property type="molecule type" value="Genomic_DNA"/>
</dbReference>
<evidence type="ECO:0000313" key="2">
    <source>
        <dbReference type="Proteomes" id="UP000182204"/>
    </source>
</evidence>
<protein>
    <submittedName>
        <fullName evidence="1">Uncharacterized protein</fullName>
    </submittedName>
</protein>
<dbReference type="AlphaFoldDB" id="A0A1J1CZJ3"/>
<organism evidence="1 2">
    <name type="scientific">Clostridium sporogenes</name>
    <dbReference type="NCBI Taxonomy" id="1509"/>
    <lineage>
        <taxon>Bacteria</taxon>
        <taxon>Bacillati</taxon>
        <taxon>Bacillota</taxon>
        <taxon>Clostridia</taxon>
        <taxon>Eubacteriales</taxon>
        <taxon>Clostridiaceae</taxon>
        <taxon>Clostridium</taxon>
    </lineage>
</organism>
<evidence type="ECO:0000313" key="1">
    <source>
        <dbReference type="EMBL" id="APH16602.1"/>
    </source>
</evidence>
<accession>A0A1J1CZJ3</accession>
<proteinExistence type="predicted"/>
<name>A0A1J1CZJ3_CLOSG</name>
<gene>
    <name evidence="1" type="ORF">NPD5_253</name>
</gene>